<organism evidence="4 5">
    <name type="scientific">Tetrabaena socialis</name>
    <dbReference type="NCBI Taxonomy" id="47790"/>
    <lineage>
        <taxon>Eukaryota</taxon>
        <taxon>Viridiplantae</taxon>
        <taxon>Chlorophyta</taxon>
        <taxon>core chlorophytes</taxon>
        <taxon>Chlorophyceae</taxon>
        <taxon>CS clade</taxon>
        <taxon>Chlamydomonadales</taxon>
        <taxon>Tetrabaenaceae</taxon>
        <taxon>Tetrabaena</taxon>
    </lineage>
</organism>
<evidence type="ECO:0000259" key="3">
    <source>
        <dbReference type="PROSITE" id="PS51278"/>
    </source>
</evidence>
<dbReference type="InterPro" id="IPR029055">
    <property type="entry name" value="Ntn_hydrolases_N"/>
</dbReference>
<accession>A0A2J7ZIF7</accession>
<protein>
    <submittedName>
        <fullName evidence="4">Asparagine synthetase [glutamine-hydrolyzing]</fullName>
    </submittedName>
</protein>
<proteinExistence type="predicted"/>
<dbReference type="PROSITE" id="PS51278">
    <property type="entry name" value="GATASE_TYPE_2"/>
    <property type="match status" value="1"/>
</dbReference>
<comment type="caution">
    <text evidence="4">The sequence shown here is derived from an EMBL/GenBank/DDBJ whole genome shotgun (WGS) entry which is preliminary data.</text>
</comment>
<dbReference type="GO" id="GO:0006529">
    <property type="term" value="P:asparagine biosynthetic process"/>
    <property type="evidence" value="ECO:0007669"/>
    <property type="project" value="TreeGrafter"/>
</dbReference>
<keyword evidence="1" id="KW-0547">Nucleotide-binding</keyword>
<evidence type="ECO:0000256" key="2">
    <source>
        <dbReference type="ARBA" id="ARBA00022840"/>
    </source>
</evidence>
<evidence type="ECO:0000256" key="1">
    <source>
        <dbReference type="ARBA" id="ARBA00022741"/>
    </source>
</evidence>
<name>A0A2J7ZIF7_9CHLO</name>
<keyword evidence="5" id="KW-1185">Reference proteome</keyword>
<dbReference type="PANTHER" id="PTHR11772:SF2">
    <property type="entry name" value="ASPARAGINE SYNTHETASE [GLUTAMINE-HYDROLYZING]"/>
    <property type="match status" value="1"/>
</dbReference>
<dbReference type="SUPFAM" id="SSF56235">
    <property type="entry name" value="N-terminal nucleophile aminohydrolases (Ntn hydrolases)"/>
    <property type="match status" value="1"/>
</dbReference>
<sequence length="187" mass="20596">MCGILFWVLEGLDEEAVRLIETVHAQKVQHRGTDGTRLMNANGCLHAFHRLAIINVNESGMQPFVEGDDVLIGTGEVWNYQELDAELKSELKSDVEVFLRMEMTADQIDRVDGDFAFVRSAPGRFWAARDVAGVRPLFYATDASQRPIAFASEAKALVAGPGVAKVHVFPPGHVYDSAVDALVPYHT</sequence>
<evidence type="ECO:0000313" key="4">
    <source>
        <dbReference type="EMBL" id="PNH00055.1"/>
    </source>
</evidence>
<gene>
    <name evidence="4" type="ORF">TSOC_014142</name>
</gene>
<keyword evidence="2" id="KW-0067">ATP-binding</keyword>
<evidence type="ECO:0000313" key="5">
    <source>
        <dbReference type="Proteomes" id="UP000236333"/>
    </source>
</evidence>
<dbReference type="GO" id="GO:0005524">
    <property type="term" value="F:ATP binding"/>
    <property type="evidence" value="ECO:0007669"/>
    <property type="project" value="UniProtKB-KW"/>
</dbReference>
<dbReference type="GO" id="GO:0004066">
    <property type="term" value="F:asparagine synthase (glutamine-hydrolyzing) activity"/>
    <property type="evidence" value="ECO:0007669"/>
    <property type="project" value="TreeGrafter"/>
</dbReference>
<dbReference type="Pfam" id="PF13537">
    <property type="entry name" value="GATase_7"/>
    <property type="match status" value="1"/>
</dbReference>
<reference evidence="4 5" key="1">
    <citation type="journal article" date="2017" name="Mol. Biol. Evol.">
        <title>The 4-celled Tetrabaena socialis nuclear genome reveals the essential components for genetic control of cell number at the origin of multicellularity in the volvocine lineage.</title>
        <authorList>
            <person name="Featherston J."/>
            <person name="Arakaki Y."/>
            <person name="Hanschen E.R."/>
            <person name="Ferris P.J."/>
            <person name="Michod R.E."/>
            <person name="Olson B.J.S.C."/>
            <person name="Nozaki H."/>
            <person name="Durand P.M."/>
        </authorList>
    </citation>
    <scope>NUCLEOTIDE SEQUENCE [LARGE SCALE GENOMIC DNA]</scope>
    <source>
        <strain evidence="4 5">NIES-571</strain>
    </source>
</reference>
<dbReference type="EMBL" id="PGGS01001755">
    <property type="protein sequence ID" value="PNH00055.1"/>
    <property type="molecule type" value="Genomic_DNA"/>
</dbReference>
<dbReference type="InterPro" id="IPR017932">
    <property type="entry name" value="GATase_2_dom"/>
</dbReference>
<dbReference type="OrthoDB" id="409189at2759"/>
<feature type="domain" description="Glutamine amidotransferase type-2" evidence="3">
    <location>
        <begin position="2"/>
        <end position="180"/>
    </location>
</feature>
<dbReference type="InterPro" id="IPR050795">
    <property type="entry name" value="Asn_Synthetase"/>
</dbReference>
<dbReference type="Gene3D" id="3.60.20.10">
    <property type="entry name" value="Glutamine Phosphoribosylpyrophosphate, subunit 1, domain 1"/>
    <property type="match status" value="1"/>
</dbReference>
<dbReference type="AlphaFoldDB" id="A0A2J7ZIF7"/>
<feature type="non-terminal residue" evidence="4">
    <location>
        <position position="187"/>
    </location>
</feature>
<dbReference type="PANTHER" id="PTHR11772">
    <property type="entry name" value="ASPARAGINE SYNTHETASE"/>
    <property type="match status" value="1"/>
</dbReference>
<dbReference type="Proteomes" id="UP000236333">
    <property type="component" value="Unassembled WGS sequence"/>
</dbReference>
<dbReference type="GO" id="GO:0005829">
    <property type="term" value="C:cytosol"/>
    <property type="evidence" value="ECO:0007669"/>
    <property type="project" value="TreeGrafter"/>
</dbReference>